<accession>A0ABV5YQU5</accession>
<feature type="compositionally biased region" description="Low complexity" evidence="1">
    <location>
        <begin position="40"/>
        <end position="51"/>
    </location>
</feature>
<evidence type="ECO:0008006" key="4">
    <source>
        <dbReference type="Google" id="ProtNLM"/>
    </source>
</evidence>
<evidence type="ECO:0000256" key="1">
    <source>
        <dbReference type="SAM" id="MobiDB-lite"/>
    </source>
</evidence>
<organism evidence="2 3">
    <name type="scientific">Actinoallomurus acaciae</name>
    <dbReference type="NCBI Taxonomy" id="502577"/>
    <lineage>
        <taxon>Bacteria</taxon>
        <taxon>Bacillati</taxon>
        <taxon>Actinomycetota</taxon>
        <taxon>Actinomycetes</taxon>
        <taxon>Streptosporangiales</taxon>
        <taxon>Thermomonosporaceae</taxon>
        <taxon>Actinoallomurus</taxon>
    </lineage>
</organism>
<sequence>MFQRVMRGGAGLPAMIVAIGMLAGCSDPAGAVRRERAAARKASPSPSASAGAEHHAATWWQTPGGLKTAGGLRVHTGALHAGRMRVAITDVAHRTHRTITATTVPHSATIGHFVLTGVKVAKSPKAGTYGVTFHYRQR</sequence>
<evidence type="ECO:0000313" key="3">
    <source>
        <dbReference type="Proteomes" id="UP001589627"/>
    </source>
</evidence>
<feature type="region of interest" description="Disordered" evidence="1">
    <location>
        <begin position="36"/>
        <end position="56"/>
    </location>
</feature>
<reference evidence="2 3" key="1">
    <citation type="submission" date="2024-09" db="EMBL/GenBank/DDBJ databases">
        <authorList>
            <person name="Sun Q."/>
            <person name="Mori K."/>
        </authorList>
    </citation>
    <scope>NUCLEOTIDE SEQUENCE [LARGE SCALE GENOMIC DNA]</scope>
    <source>
        <strain evidence="2 3">TBRC 0563</strain>
    </source>
</reference>
<evidence type="ECO:0000313" key="2">
    <source>
        <dbReference type="EMBL" id="MFB9837413.1"/>
    </source>
</evidence>
<dbReference type="PROSITE" id="PS51257">
    <property type="entry name" value="PROKAR_LIPOPROTEIN"/>
    <property type="match status" value="1"/>
</dbReference>
<name>A0ABV5YQU5_9ACTN</name>
<dbReference type="EMBL" id="JBHLZP010000378">
    <property type="protein sequence ID" value="MFB9837413.1"/>
    <property type="molecule type" value="Genomic_DNA"/>
</dbReference>
<dbReference type="Proteomes" id="UP001589627">
    <property type="component" value="Unassembled WGS sequence"/>
</dbReference>
<dbReference type="RefSeq" id="WP_378210231.1">
    <property type="nucleotide sequence ID" value="NZ_JBHLZP010000378.1"/>
</dbReference>
<proteinExistence type="predicted"/>
<comment type="caution">
    <text evidence="2">The sequence shown here is derived from an EMBL/GenBank/DDBJ whole genome shotgun (WGS) entry which is preliminary data.</text>
</comment>
<keyword evidence="3" id="KW-1185">Reference proteome</keyword>
<protein>
    <recommendedName>
        <fullName evidence="4">Lipoprotein</fullName>
    </recommendedName>
</protein>
<gene>
    <name evidence="2" type="ORF">ACFFNX_35090</name>
</gene>